<reference evidence="2 3" key="1">
    <citation type="submission" date="2024-05" db="EMBL/GenBank/DDBJ databases">
        <title>A high-quality chromosomal-level genome assembly of Topmouth culter (Culter alburnus).</title>
        <authorList>
            <person name="Zhao H."/>
        </authorList>
    </citation>
    <scope>NUCLEOTIDE SEQUENCE [LARGE SCALE GENOMIC DNA]</scope>
    <source>
        <strain evidence="2">CATC2023</strain>
        <tissue evidence="2">Muscle</tissue>
    </source>
</reference>
<protein>
    <submittedName>
        <fullName evidence="2">Uncharacterized protein</fullName>
    </submittedName>
</protein>
<gene>
    <name evidence="2" type="ORF">ABG768_021925</name>
</gene>
<evidence type="ECO:0000313" key="3">
    <source>
        <dbReference type="Proteomes" id="UP001479290"/>
    </source>
</evidence>
<name>A0AAW2AVR0_CULAL</name>
<feature type="region of interest" description="Disordered" evidence="1">
    <location>
        <begin position="1"/>
        <end position="21"/>
    </location>
</feature>
<proteinExistence type="predicted"/>
<sequence>MGQGDSEEESENRVGPKRSLILKATPARFPRRLRRFLRGASKGRRQIRCSKKNVRGECVEFTVVQTEVKIAKTAGNNNT</sequence>
<accession>A0AAW2AVR0</accession>
<feature type="compositionally biased region" description="Acidic residues" evidence="1">
    <location>
        <begin position="1"/>
        <end position="10"/>
    </location>
</feature>
<dbReference type="Proteomes" id="UP001479290">
    <property type="component" value="Unassembled WGS sequence"/>
</dbReference>
<evidence type="ECO:0000256" key="1">
    <source>
        <dbReference type="SAM" id="MobiDB-lite"/>
    </source>
</evidence>
<dbReference type="EMBL" id="JAWDJR010000004">
    <property type="protein sequence ID" value="KAK9976720.1"/>
    <property type="molecule type" value="Genomic_DNA"/>
</dbReference>
<keyword evidence="3" id="KW-1185">Reference proteome</keyword>
<comment type="caution">
    <text evidence="2">The sequence shown here is derived from an EMBL/GenBank/DDBJ whole genome shotgun (WGS) entry which is preliminary data.</text>
</comment>
<dbReference type="AlphaFoldDB" id="A0AAW2AVR0"/>
<evidence type="ECO:0000313" key="2">
    <source>
        <dbReference type="EMBL" id="KAK9976720.1"/>
    </source>
</evidence>
<organism evidence="2 3">
    <name type="scientific">Culter alburnus</name>
    <name type="common">Topmouth culter</name>
    <dbReference type="NCBI Taxonomy" id="194366"/>
    <lineage>
        <taxon>Eukaryota</taxon>
        <taxon>Metazoa</taxon>
        <taxon>Chordata</taxon>
        <taxon>Craniata</taxon>
        <taxon>Vertebrata</taxon>
        <taxon>Euteleostomi</taxon>
        <taxon>Actinopterygii</taxon>
        <taxon>Neopterygii</taxon>
        <taxon>Teleostei</taxon>
        <taxon>Ostariophysi</taxon>
        <taxon>Cypriniformes</taxon>
        <taxon>Xenocyprididae</taxon>
        <taxon>Xenocypridinae</taxon>
        <taxon>Culter</taxon>
    </lineage>
</organism>